<protein>
    <submittedName>
        <fullName evidence="4">V8-like Glu-specific endopeptidase</fullName>
    </submittedName>
</protein>
<evidence type="ECO:0000256" key="2">
    <source>
        <dbReference type="SAM" id="SignalP"/>
    </source>
</evidence>
<dbReference type="PROSITE" id="PS00134">
    <property type="entry name" value="TRYPSIN_HIS"/>
    <property type="match status" value="1"/>
</dbReference>
<dbReference type="GO" id="GO:0006508">
    <property type="term" value="P:proteolysis"/>
    <property type="evidence" value="ECO:0007669"/>
    <property type="project" value="InterPro"/>
</dbReference>
<dbReference type="PANTHER" id="PTHR15462:SF8">
    <property type="entry name" value="SERINE PROTEASE"/>
    <property type="match status" value="1"/>
</dbReference>
<proteinExistence type="predicted"/>
<feature type="domain" description="Peptidase S1" evidence="3">
    <location>
        <begin position="42"/>
        <end position="276"/>
    </location>
</feature>
<dbReference type="Gene3D" id="2.40.10.10">
    <property type="entry name" value="Trypsin-like serine proteases"/>
    <property type="match status" value="2"/>
</dbReference>
<evidence type="ECO:0000259" key="3">
    <source>
        <dbReference type="PROSITE" id="PS50240"/>
    </source>
</evidence>
<feature type="signal peptide" evidence="2">
    <location>
        <begin position="1"/>
        <end position="25"/>
    </location>
</feature>
<accession>A0A1H2XV49</accession>
<dbReference type="Proteomes" id="UP000199441">
    <property type="component" value="Unassembled WGS sequence"/>
</dbReference>
<name>A0A1H2XV49_9RHOB</name>
<dbReference type="EMBL" id="FNOI01000003">
    <property type="protein sequence ID" value="SDW96756.1"/>
    <property type="molecule type" value="Genomic_DNA"/>
</dbReference>
<dbReference type="SUPFAM" id="SSF50494">
    <property type="entry name" value="Trypsin-like serine proteases"/>
    <property type="match status" value="1"/>
</dbReference>
<dbReference type="InterPro" id="IPR001314">
    <property type="entry name" value="Peptidase_S1A"/>
</dbReference>
<dbReference type="Pfam" id="PF00089">
    <property type="entry name" value="Trypsin"/>
    <property type="match status" value="1"/>
</dbReference>
<dbReference type="InterPro" id="IPR009003">
    <property type="entry name" value="Peptidase_S1_PA"/>
</dbReference>
<dbReference type="RefSeq" id="WP_089946890.1">
    <property type="nucleotide sequence ID" value="NZ_FNOI01000003.1"/>
</dbReference>
<dbReference type="AlphaFoldDB" id="A0A1H2XV49"/>
<dbReference type="SMART" id="SM00020">
    <property type="entry name" value="Tryp_SPc"/>
    <property type="match status" value="1"/>
</dbReference>
<dbReference type="GO" id="GO:0004252">
    <property type="term" value="F:serine-type endopeptidase activity"/>
    <property type="evidence" value="ECO:0007669"/>
    <property type="project" value="InterPro"/>
</dbReference>
<sequence length="276" mass="29556">MTARSLPRLLALSMALLTAHLPAQAKDATPHQALDTPSEVLPWQAVGRLELGRSGFCTGALISPKLVLTAAHCVYDKRTGALRDAQQITFRAGYRQGRAAATRRGKRFRVHPDYDYGGGTNSYAEIATDVAVIELEHPINNAAIRPFRTHRKPSANDRVMVVSYARGRTEVPALEDGCKMTHAAADVLHYTCDIDFGSSGAPVFVMTHQGAQIASVMSSTGTRGSRKVALGVAMGPSVDRLIHQLNTSNAKSKFVKVGGATRGTGVITSRLPQIGK</sequence>
<evidence type="ECO:0000256" key="1">
    <source>
        <dbReference type="ARBA" id="ARBA00022729"/>
    </source>
</evidence>
<reference evidence="5" key="1">
    <citation type="submission" date="2016-10" db="EMBL/GenBank/DDBJ databases">
        <authorList>
            <person name="Varghese N."/>
            <person name="Submissions S."/>
        </authorList>
    </citation>
    <scope>NUCLEOTIDE SEQUENCE [LARGE SCALE GENOMIC DNA]</scope>
    <source>
        <strain evidence="5">DSM 26922</strain>
    </source>
</reference>
<keyword evidence="1 2" id="KW-0732">Signal</keyword>
<dbReference type="InterPro" id="IPR001254">
    <property type="entry name" value="Trypsin_dom"/>
</dbReference>
<dbReference type="InterPro" id="IPR050966">
    <property type="entry name" value="Glutamyl_endopeptidase"/>
</dbReference>
<dbReference type="InterPro" id="IPR018114">
    <property type="entry name" value="TRYPSIN_HIS"/>
</dbReference>
<dbReference type="InterPro" id="IPR043504">
    <property type="entry name" value="Peptidase_S1_PA_chymotrypsin"/>
</dbReference>
<dbReference type="PROSITE" id="PS50240">
    <property type="entry name" value="TRYPSIN_DOM"/>
    <property type="match status" value="1"/>
</dbReference>
<keyword evidence="5" id="KW-1185">Reference proteome</keyword>
<gene>
    <name evidence="4" type="ORF">SAMN04488001_2116</name>
</gene>
<organism evidence="4 5">
    <name type="scientific">Litoreibacter albidus</name>
    <dbReference type="NCBI Taxonomy" id="670155"/>
    <lineage>
        <taxon>Bacteria</taxon>
        <taxon>Pseudomonadati</taxon>
        <taxon>Pseudomonadota</taxon>
        <taxon>Alphaproteobacteria</taxon>
        <taxon>Rhodobacterales</taxon>
        <taxon>Roseobacteraceae</taxon>
        <taxon>Litoreibacter</taxon>
    </lineage>
</organism>
<evidence type="ECO:0000313" key="4">
    <source>
        <dbReference type="EMBL" id="SDW96756.1"/>
    </source>
</evidence>
<dbReference type="PRINTS" id="PR00722">
    <property type="entry name" value="CHYMOTRYPSIN"/>
</dbReference>
<evidence type="ECO:0000313" key="5">
    <source>
        <dbReference type="Proteomes" id="UP000199441"/>
    </source>
</evidence>
<dbReference type="PANTHER" id="PTHR15462">
    <property type="entry name" value="SERINE PROTEASE"/>
    <property type="match status" value="1"/>
</dbReference>
<dbReference type="OrthoDB" id="267336at2"/>
<feature type="chain" id="PRO_5011558468" evidence="2">
    <location>
        <begin position="26"/>
        <end position="276"/>
    </location>
</feature>
<dbReference type="STRING" id="670155.SAMN04488001_2116"/>